<sequence length="557" mass="62666">MGRHSTIKILYTTDIHGSFFPYDFIERKPCTGSLARAASYIKAQRARYGERLLLLDGGDVLQGQPTCYYSNFVAPDQPNMAARVLNELGYDAQAIGNHDIETGHAVYDKYIREANYAVLAANVVDARTGEPYFKPYAIFVVDGVHIAVIGMLTAAIPYWLHESLWQGMQFQSIASCLQRWVHHVRSCEQADFVVGLFHSGYVGGIADAHYPENEVQAVAQQTIGIDLILFGHDHQQKQEVVGHADGSFTTLLNPSSNVHLMAEATLDIEISEGKVQKVDCTAQLVSLEKQPLDNDFMQHFATDKQQVESYTQQVVGRTTHALRTRDSFFCSSRFSDFIHDVQLAAAPATLSFNAPLKFDAVIAPGDIHVYDLFNLYTYENQLYVLRLTGQEIKQFLEYSYALWTQTMHEPTDHLMRMEQGSDGHWRWQNLAFNFDTVAGIDYEVDVRQPVGQKINILRLSNGAPFMLNQSYRVAMNSYRGNGGGELLTRGAGISFEELPQRIVWMSSKDQRQIIMDYIHAKGTIAAEPHNNWQFVPKAWAEPAIAADKRLLFPGSHG</sequence>
<evidence type="ECO:0000256" key="2">
    <source>
        <dbReference type="RuleBase" id="RU362119"/>
    </source>
</evidence>
<proteinExistence type="inferred from homology"/>
<evidence type="ECO:0000259" key="4">
    <source>
        <dbReference type="Pfam" id="PF00149"/>
    </source>
</evidence>
<evidence type="ECO:0000313" key="7">
    <source>
        <dbReference type="Proteomes" id="UP000190065"/>
    </source>
</evidence>
<keyword evidence="3" id="KW-1133">Transmembrane helix</keyword>
<gene>
    <name evidence="6" type="ORF">SAMN02745202_01691</name>
</gene>
<organism evidence="6 7">
    <name type="scientific">Segatella oulorum</name>
    <dbReference type="NCBI Taxonomy" id="28136"/>
    <lineage>
        <taxon>Bacteria</taxon>
        <taxon>Pseudomonadati</taxon>
        <taxon>Bacteroidota</taxon>
        <taxon>Bacteroidia</taxon>
        <taxon>Bacteroidales</taxon>
        <taxon>Prevotellaceae</taxon>
        <taxon>Segatella</taxon>
    </lineage>
</organism>
<dbReference type="Gene3D" id="3.90.780.10">
    <property type="entry name" value="5'-Nucleotidase, C-terminal domain"/>
    <property type="match status" value="1"/>
</dbReference>
<dbReference type="InterPro" id="IPR036907">
    <property type="entry name" value="5'-Nucleotdase_C_sf"/>
</dbReference>
<feature type="domain" description="Calcineurin-like phosphoesterase" evidence="4">
    <location>
        <begin position="7"/>
        <end position="235"/>
    </location>
</feature>
<dbReference type="GO" id="GO:0030288">
    <property type="term" value="C:outer membrane-bounded periplasmic space"/>
    <property type="evidence" value="ECO:0007669"/>
    <property type="project" value="TreeGrafter"/>
</dbReference>
<dbReference type="InterPro" id="IPR004843">
    <property type="entry name" value="Calcineurin-like_PHP"/>
</dbReference>
<evidence type="ECO:0000259" key="5">
    <source>
        <dbReference type="Pfam" id="PF02872"/>
    </source>
</evidence>
<accession>A0A1T4Q4R0</accession>
<dbReference type="SUPFAM" id="SSF56300">
    <property type="entry name" value="Metallo-dependent phosphatases"/>
    <property type="match status" value="1"/>
</dbReference>
<dbReference type="PRINTS" id="PR01607">
    <property type="entry name" value="APYRASEFAMLY"/>
</dbReference>
<feature type="transmembrane region" description="Helical" evidence="3">
    <location>
        <begin position="136"/>
        <end position="160"/>
    </location>
</feature>
<dbReference type="EMBL" id="FUXK01000019">
    <property type="protein sequence ID" value="SJZ98654.1"/>
    <property type="molecule type" value="Genomic_DNA"/>
</dbReference>
<protein>
    <submittedName>
        <fullName evidence="6">2',3'-cyclic-nucleotide 2'-phosphodiesterase / 3'-nucleotidase</fullName>
    </submittedName>
</protein>
<keyword evidence="3" id="KW-0812">Transmembrane</keyword>
<feature type="domain" description="5'-Nucleotidase C-terminal" evidence="5">
    <location>
        <begin position="314"/>
        <end position="485"/>
    </location>
</feature>
<evidence type="ECO:0000313" key="6">
    <source>
        <dbReference type="EMBL" id="SJZ98654.1"/>
    </source>
</evidence>
<dbReference type="SUPFAM" id="SSF55816">
    <property type="entry name" value="5'-nucleotidase (syn. UDP-sugar hydrolase), C-terminal domain"/>
    <property type="match status" value="1"/>
</dbReference>
<dbReference type="PANTHER" id="PTHR11575">
    <property type="entry name" value="5'-NUCLEOTIDASE-RELATED"/>
    <property type="match status" value="1"/>
</dbReference>
<name>A0A1T4Q4R0_9BACT</name>
<keyword evidence="2" id="KW-0547">Nucleotide-binding</keyword>
<dbReference type="GO" id="GO:0000166">
    <property type="term" value="F:nucleotide binding"/>
    <property type="evidence" value="ECO:0007669"/>
    <property type="project" value="UniProtKB-KW"/>
</dbReference>
<dbReference type="Proteomes" id="UP000190065">
    <property type="component" value="Unassembled WGS sequence"/>
</dbReference>
<dbReference type="eggNOG" id="COG0737">
    <property type="taxonomic scope" value="Bacteria"/>
</dbReference>
<keyword evidence="3" id="KW-0472">Membrane</keyword>
<dbReference type="InterPro" id="IPR029052">
    <property type="entry name" value="Metallo-depent_PP-like"/>
</dbReference>
<dbReference type="InterPro" id="IPR008334">
    <property type="entry name" value="5'-Nucleotdase_C"/>
</dbReference>
<evidence type="ECO:0000256" key="1">
    <source>
        <dbReference type="ARBA" id="ARBA00022729"/>
    </source>
</evidence>
<dbReference type="GO" id="GO:0016787">
    <property type="term" value="F:hydrolase activity"/>
    <property type="evidence" value="ECO:0007669"/>
    <property type="project" value="UniProtKB-KW"/>
</dbReference>
<evidence type="ECO:0000256" key="3">
    <source>
        <dbReference type="SAM" id="Phobius"/>
    </source>
</evidence>
<dbReference type="STRING" id="28136.SAMN02745202_01691"/>
<comment type="similarity">
    <text evidence="2">Belongs to the 5'-nucleotidase family.</text>
</comment>
<dbReference type="InterPro" id="IPR006179">
    <property type="entry name" value="5_nucleotidase/apyrase"/>
</dbReference>
<dbReference type="RefSeq" id="WP_025070507.1">
    <property type="nucleotide sequence ID" value="NZ_FUXK01000019.1"/>
</dbReference>
<dbReference type="Pfam" id="PF02872">
    <property type="entry name" value="5_nucleotid_C"/>
    <property type="match status" value="1"/>
</dbReference>
<dbReference type="GO" id="GO:0009166">
    <property type="term" value="P:nucleotide catabolic process"/>
    <property type="evidence" value="ECO:0007669"/>
    <property type="project" value="InterPro"/>
</dbReference>
<keyword evidence="2" id="KW-0378">Hydrolase</keyword>
<dbReference type="Pfam" id="PF00149">
    <property type="entry name" value="Metallophos"/>
    <property type="match status" value="1"/>
</dbReference>
<reference evidence="6 7" key="1">
    <citation type="submission" date="2017-02" db="EMBL/GenBank/DDBJ databases">
        <authorList>
            <person name="Peterson S.W."/>
        </authorList>
    </citation>
    <scope>NUCLEOTIDE SEQUENCE [LARGE SCALE GENOMIC DNA]</scope>
    <source>
        <strain evidence="6 7">ATCC 43324</strain>
    </source>
</reference>
<keyword evidence="1" id="KW-0732">Signal</keyword>
<dbReference type="PANTHER" id="PTHR11575:SF6">
    <property type="entry name" value="2',3'-CYCLIC-NUCLEOTIDE 2'-PHOSPHODIESTERASE_3'-NUCLEOTIDASE"/>
    <property type="match status" value="1"/>
</dbReference>
<dbReference type="Gene3D" id="3.60.21.10">
    <property type="match status" value="1"/>
</dbReference>
<dbReference type="AlphaFoldDB" id="A0A1T4Q4R0"/>